<feature type="domain" description="PapC-like C-terminal" evidence="10">
    <location>
        <begin position="760"/>
        <end position="813"/>
    </location>
</feature>
<evidence type="ECO:0000259" key="11">
    <source>
        <dbReference type="Pfam" id="PF13954"/>
    </source>
</evidence>
<sequence length="841" mass="93122">MSSLPIYTPKLKWLSILIGLTISCVTLTINADNHIEFNTDVLDLEDKNNIDLNQFSRAGYIMPGVYNFTLKINNEQISDISIPYYSGEYDPDNSQPCLSPEIVKLLGLTSESQKKLTWWHEGQCLNENSLPGLLLRGDLATSSLYVSIPQAYLEYTSENWDPPSRWDNGISALLIDYNVNANATNSYNGGANSSSVNSNGVAGINLGAWRFRADWQSRYNHTTGSQGRDQSDFTWNRFYAYRALSELKAKLVLGEDYLASNIFDGFRFIGASLQSELSMMPPNLRGYAPEITGIAQSNATVTVMQQGRILYETQVAPGPFRIQNLSDAITGTLNVAIKEQDGSIQEFQVDTANLPYLTRPGQVQYKFALGQPTNTERQSEGENFITGEFSWGISNGWSLIGGSLNSQNYNALSMGFGRDLLAFGALSFDVTQSIARLSGEGTLSGSSYRVNYSKRFEEFDSQIQFAGYRFSERSYMSMSDFLNTQRTGLRNYGSKELYTISVNKNFQDIGLSLYLNYNHQTYWDKKDNDYYSLMLSKYMDIGPIKNMSISLSANRNFYNGVTDDSAYVSLSFPLSNGANVGYSMNTSRYDTTNRVSYYDRLDDRTNYQVSAGANRKGGTASAFISHQGDNARWSANANHINNQYSAFGLSTSGGLTLTGKGTVAHRINNLGGARILVDTDDVPNITIRGIGVPVESNRFGKAVISDVSSYYRNKAQIDLNKLPDDIDAQQSVIQATLTEGAVGYRSFSVISGQKIMAVIVLTDGTHPPLGAQVTNHKKQNVGIVGDLGNTYISGVHPSEIMNVTWGKNMSCEIIFPSELMNREIQDNLLLPCNEVVKVIVK</sequence>
<comment type="similarity">
    <text evidence="2 9">Belongs to the fimbrial export usher family.</text>
</comment>
<gene>
    <name evidence="12" type="ORF">CHI95_18460</name>
</gene>
<dbReference type="GO" id="GO:0009297">
    <property type="term" value="P:pilus assembly"/>
    <property type="evidence" value="ECO:0007669"/>
    <property type="project" value="InterPro"/>
</dbReference>
<evidence type="ECO:0000313" key="12">
    <source>
        <dbReference type="EMBL" id="OZS73106.1"/>
    </source>
</evidence>
<organism evidence="12 13">
    <name type="scientific">Providencia rettgeri</name>
    <dbReference type="NCBI Taxonomy" id="587"/>
    <lineage>
        <taxon>Bacteria</taxon>
        <taxon>Pseudomonadati</taxon>
        <taxon>Pseudomonadota</taxon>
        <taxon>Gammaproteobacteria</taxon>
        <taxon>Enterobacterales</taxon>
        <taxon>Morganellaceae</taxon>
        <taxon>Providencia</taxon>
    </lineage>
</organism>
<dbReference type="InterPro" id="IPR025949">
    <property type="entry name" value="PapC-like_C"/>
</dbReference>
<dbReference type="NCBIfam" id="NF011812">
    <property type="entry name" value="PRK15284.1"/>
    <property type="match status" value="1"/>
</dbReference>
<evidence type="ECO:0000256" key="1">
    <source>
        <dbReference type="ARBA" id="ARBA00004571"/>
    </source>
</evidence>
<evidence type="ECO:0000259" key="10">
    <source>
        <dbReference type="Pfam" id="PF13953"/>
    </source>
</evidence>
<dbReference type="GO" id="GO:0015473">
    <property type="term" value="F:fimbrial usher porin activity"/>
    <property type="evidence" value="ECO:0007669"/>
    <property type="project" value="InterPro"/>
</dbReference>
<dbReference type="PANTHER" id="PTHR30451:SF10">
    <property type="entry name" value="OUTER MEMBRANE USHER PROTEIN YFCU-RELATED"/>
    <property type="match status" value="1"/>
</dbReference>
<keyword evidence="4" id="KW-1134">Transmembrane beta strand</keyword>
<dbReference type="Gene3D" id="2.60.40.3110">
    <property type="match status" value="1"/>
</dbReference>
<evidence type="ECO:0000256" key="8">
    <source>
        <dbReference type="ARBA" id="ARBA00023237"/>
    </source>
</evidence>
<dbReference type="PANTHER" id="PTHR30451">
    <property type="entry name" value="OUTER MEMBRANE USHER PROTEIN"/>
    <property type="match status" value="1"/>
</dbReference>
<dbReference type="InterPro" id="IPR037224">
    <property type="entry name" value="PapC_N_sf"/>
</dbReference>
<dbReference type="Gene3D" id="2.60.40.2070">
    <property type="match status" value="1"/>
</dbReference>
<evidence type="ECO:0000256" key="7">
    <source>
        <dbReference type="ARBA" id="ARBA00023136"/>
    </source>
</evidence>
<dbReference type="InterPro" id="IPR043142">
    <property type="entry name" value="PapC-like_C_sf"/>
</dbReference>
<keyword evidence="6" id="KW-0732">Signal</keyword>
<dbReference type="Proteomes" id="UP000216001">
    <property type="component" value="Unassembled WGS sequence"/>
</dbReference>
<protein>
    <submittedName>
        <fullName evidence="12">PapC/FimD family outer membrane usher protein</fullName>
    </submittedName>
</protein>
<dbReference type="Pfam" id="PF00577">
    <property type="entry name" value="Usher"/>
    <property type="match status" value="1"/>
</dbReference>
<evidence type="ECO:0000256" key="9">
    <source>
        <dbReference type="RuleBase" id="RU003884"/>
    </source>
</evidence>
<accession>A0A264VP21</accession>
<keyword evidence="7 9" id="KW-0472">Membrane</keyword>
<dbReference type="InterPro" id="IPR000015">
    <property type="entry name" value="Fimb_usher"/>
</dbReference>
<dbReference type="Gene3D" id="2.60.40.2610">
    <property type="entry name" value="Outer membrane usher protein FimD, plug domain"/>
    <property type="match status" value="1"/>
</dbReference>
<dbReference type="AlphaFoldDB" id="A0A264VP21"/>
<dbReference type="GO" id="GO:0009279">
    <property type="term" value="C:cell outer membrane"/>
    <property type="evidence" value="ECO:0007669"/>
    <property type="project" value="UniProtKB-SubCell"/>
</dbReference>
<dbReference type="InterPro" id="IPR025885">
    <property type="entry name" value="PapC_N"/>
</dbReference>
<dbReference type="InterPro" id="IPR018030">
    <property type="entry name" value="Fimbrial_membr_usher_CS"/>
</dbReference>
<dbReference type="PROSITE" id="PS01151">
    <property type="entry name" value="FIMBRIAL_USHER"/>
    <property type="match status" value="1"/>
</dbReference>
<name>A0A264VP21_PRORE</name>
<dbReference type="Pfam" id="PF13954">
    <property type="entry name" value="PapC_N"/>
    <property type="match status" value="1"/>
</dbReference>
<keyword evidence="3 9" id="KW-0813">Transport</keyword>
<dbReference type="InterPro" id="IPR042186">
    <property type="entry name" value="FimD_plug_dom"/>
</dbReference>
<dbReference type="Gene3D" id="3.10.20.410">
    <property type="match status" value="1"/>
</dbReference>
<dbReference type="RefSeq" id="WP_094962507.1">
    <property type="nucleotide sequence ID" value="NZ_JADSTF010000005.1"/>
</dbReference>
<evidence type="ECO:0000256" key="3">
    <source>
        <dbReference type="ARBA" id="ARBA00022448"/>
    </source>
</evidence>
<evidence type="ECO:0000256" key="6">
    <source>
        <dbReference type="ARBA" id="ARBA00022729"/>
    </source>
</evidence>
<evidence type="ECO:0000313" key="13">
    <source>
        <dbReference type="Proteomes" id="UP000216001"/>
    </source>
</evidence>
<dbReference type="Pfam" id="PF13953">
    <property type="entry name" value="PapC_C"/>
    <property type="match status" value="1"/>
</dbReference>
<keyword evidence="9" id="KW-1029">Fimbrium biogenesis</keyword>
<dbReference type="EMBL" id="NOWC01000026">
    <property type="protein sequence ID" value="OZS73106.1"/>
    <property type="molecule type" value="Genomic_DNA"/>
</dbReference>
<evidence type="ECO:0000256" key="5">
    <source>
        <dbReference type="ARBA" id="ARBA00022692"/>
    </source>
</evidence>
<keyword evidence="8 9" id="KW-0998">Cell outer membrane</keyword>
<dbReference type="SUPFAM" id="SSF141729">
    <property type="entry name" value="FimD N-terminal domain-like"/>
    <property type="match status" value="1"/>
</dbReference>
<proteinExistence type="inferred from homology"/>
<reference evidence="12 13" key="1">
    <citation type="submission" date="2017-07" db="EMBL/GenBank/DDBJ databases">
        <title>blaIMP-27 on transferable plasmids in Proteus mirabilis and Providencia rettgeri.</title>
        <authorList>
            <person name="Potter R."/>
        </authorList>
    </citation>
    <scope>NUCLEOTIDE SEQUENCE [LARGE SCALE GENOMIC DNA]</scope>
    <source>
        <strain evidence="12 13">PR1</strain>
    </source>
</reference>
<comment type="subcellular location">
    <subcellularLocation>
        <location evidence="1 9">Cell outer membrane</location>
        <topology evidence="1 9">Multi-pass membrane protein</topology>
    </subcellularLocation>
</comment>
<evidence type="ECO:0000256" key="2">
    <source>
        <dbReference type="ARBA" id="ARBA00008064"/>
    </source>
</evidence>
<evidence type="ECO:0000256" key="4">
    <source>
        <dbReference type="ARBA" id="ARBA00022452"/>
    </source>
</evidence>
<feature type="domain" description="PapC N-terminal" evidence="11">
    <location>
        <begin position="36"/>
        <end position="181"/>
    </location>
</feature>
<comment type="caution">
    <text evidence="12">The sequence shown here is derived from an EMBL/GenBank/DDBJ whole genome shotgun (WGS) entry which is preliminary data.</text>
</comment>
<keyword evidence="5 9" id="KW-0812">Transmembrane</keyword>